<feature type="transmembrane region" description="Helical" evidence="7">
    <location>
        <begin position="12"/>
        <end position="33"/>
    </location>
</feature>
<dbReference type="InterPro" id="IPR003362">
    <property type="entry name" value="Bact_transf"/>
</dbReference>
<protein>
    <submittedName>
        <fullName evidence="9">Sugar transferase</fullName>
    </submittedName>
</protein>
<feature type="transmembrane region" description="Helical" evidence="7">
    <location>
        <begin position="81"/>
        <end position="98"/>
    </location>
</feature>
<comment type="subcellular location">
    <subcellularLocation>
        <location evidence="1">Membrane</location>
        <topology evidence="1">Multi-pass membrane protein</topology>
    </subcellularLocation>
</comment>
<evidence type="ECO:0000256" key="4">
    <source>
        <dbReference type="ARBA" id="ARBA00022692"/>
    </source>
</evidence>
<accession>A0A6L5GS68</accession>
<dbReference type="EMBL" id="VOGB01000004">
    <property type="protein sequence ID" value="MQM73087.1"/>
    <property type="molecule type" value="Genomic_DNA"/>
</dbReference>
<feature type="transmembrane region" description="Helical" evidence="7">
    <location>
        <begin position="48"/>
        <end position="69"/>
    </location>
</feature>
<comment type="similarity">
    <text evidence="2">Belongs to the bacterial sugar transferase family.</text>
</comment>
<proteinExistence type="inferred from homology"/>
<dbReference type="InterPro" id="IPR017475">
    <property type="entry name" value="EPS_sugar_tfrase"/>
</dbReference>
<dbReference type="Pfam" id="PF02397">
    <property type="entry name" value="Bac_transf"/>
    <property type="match status" value="1"/>
</dbReference>
<feature type="transmembrane region" description="Helical" evidence="7">
    <location>
        <begin position="104"/>
        <end position="123"/>
    </location>
</feature>
<dbReference type="PANTHER" id="PTHR30576:SF10">
    <property type="entry name" value="SLL5057 PROTEIN"/>
    <property type="match status" value="1"/>
</dbReference>
<reference evidence="9" key="1">
    <citation type="journal article" date="2020" name="Appl. Environ. Microbiol.">
        <title>Medium-Chain Fatty Acid Synthesis by 'Candidatus Weimeria bifida' gen. nov., sp. nov., and 'Candidatus Pseudoramibacter fermentans' sp. nov.</title>
        <authorList>
            <person name="Scarborough M.J."/>
            <person name="Myers K.S."/>
            <person name="Donohue T.J."/>
            <person name="Noguera D.R."/>
        </authorList>
    </citation>
    <scope>NUCLEOTIDE SEQUENCE</scope>
    <source>
        <strain evidence="9">EUB1.1</strain>
    </source>
</reference>
<evidence type="ECO:0000256" key="1">
    <source>
        <dbReference type="ARBA" id="ARBA00004141"/>
    </source>
</evidence>
<organism evidence="9 10">
    <name type="scientific">Candidatus Pseudoramibacter fermentans</name>
    <dbReference type="NCBI Taxonomy" id="2594427"/>
    <lineage>
        <taxon>Bacteria</taxon>
        <taxon>Bacillati</taxon>
        <taxon>Bacillota</taxon>
        <taxon>Clostridia</taxon>
        <taxon>Eubacteriales</taxon>
        <taxon>Eubacteriaceae</taxon>
        <taxon>Pseudoramibacter</taxon>
    </lineage>
</organism>
<dbReference type="NCBIfam" id="TIGR03025">
    <property type="entry name" value="EPS_sugtrans"/>
    <property type="match status" value="1"/>
</dbReference>
<evidence type="ECO:0000256" key="6">
    <source>
        <dbReference type="ARBA" id="ARBA00023136"/>
    </source>
</evidence>
<comment type="caution">
    <text evidence="9">The sequence shown here is derived from an EMBL/GenBank/DDBJ whole genome shotgun (WGS) entry which is preliminary data.</text>
</comment>
<evidence type="ECO:0000313" key="9">
    <source>
        <dbReference type="EMBL" id="MQM73087.1"/>
    </source>
</evidence>
<evidence type="ECO:0000256" key="7">
    <source>
        <dbReference type="SAM" id="Phobius"/>
    </source>
</evidence>
<evidence type="ECO:0000256" key="5">
    <source>
        <dbReference type="ARBA" id="ARBA00022989"/>
    </source>
</evidence>
<evidence type="ECO:0000259" key="8">
    <source>
        <dbReference type="Pfam" id="PF02397"/>
    </source>
</evidence>
<feature type="transmembrane region" description="Helical" evidence="7">
    <location>
        <begin position="281"/>
        <end position="302"/>
    </location>
</feature>
<dbReference type="GO" id="GO:0016780">
    <property type="term" value="F:phosphotransferase activity, for other substituted phosphate groups"/>
    <property type="evidence" value="ECO:0007669"/>
    <property type="project" value="TreeGrafter"/>
</dbReference>
<feature type="domain" description="Bacterial sugar transferase" evidence="8">
    <location>
        <begin position="276"/>
        <end position="464"/>
    </location>
</feature>
<dbReference type="AlphaFoldDB" id="A0A6L5GS68"/>
<dbReference type="Gene3D" id="3.40.50.720">
    <property type="entry name" value="NAD(P)-binding Rossmann-like Domain"/>
    <property type="match status" value="1"/>
</dbReference>
<gene>
    <name evidence="9" type="ORF">FRC53_06655</name>
</gene>
<evidence type="ECO:0000256" key="2">
    <source>
        <dbReference type="ARBA" id="ARBA00006464"/>
    </source>
</evidence>
<dbReference type="GO" id="GO:0016020">
    <property type="term" value="C:membrane"/>
    <property type="evidence" value="ECO:0007669"/>
    <property type="project" value="UniProtKB-SubCell"/>
</dbReference>
<keyword evidence="6 7" id="KW-0472">Membrane</keyword>
<sequence>MYKRKTSSWVKHLDFLLLDLVFFELSFFIVYAYRIGVFFPFPPLYKRMAIAIVPAHIIAAFFSSTYSNIVYRDRYVEFKSVCIHTFVTIMLLIFWMFLMQNSYYYSRVIIVSMIPVSIVLNYTERVLWKRLVRRRIRASKKERQMLVITTGENAESAINNLQQNFYRPYNLCGLVFYDVKDQVGETFHDVPIVCEMSTVFEYVRKNIVDEIFLDIDNKNQSAEQLIKLFVNAGLTVHVAMPQFSDEIPNQSFHKIGGLSVMTSSMSAVPQWKLVVKRLTDIVGALVGLIFTGIALIIFGPIIKHQSPGPIFFAQERVGRNGRTFKIYKFRTMYPDAEERKKELMAQNKMSGLMFKMDNDPRIIPIGHFLRKASIDELPQFFNVLKGDMSLVGTRPPTVEEYKQYDMHHLKRLAAKPGLTGMWQATGRSDITDFEEVVRLDAYYIENWSLGLDVKLILKTIKVVFSHEGAE</sequence>
<dbReference type="Proteomes" id="UP000473648">
    <property type="component" value="Unassembled WGS sequence"/>
</dbReference>
<evidence type="ECO:0000256" key="3">
    <source>
        <dbReference type="ARBA" id="ARBA00022679"/>
    </source>
</evidence>
<dbReference type="Pfam" id="PF13727">
    <property type="entry name" value="CoA_binding_3"/>
    <property type="match status" value="1"/>
</dbReference>
<keyword evidence="3 9" id="KW-0808">Transferase</keyword>
<keyword evidence="10" id="KW-1185">Reference proteome</keyword>
<keyword evidence="5 7" id="KW-1133">Transmembrane helix</keyword>
<dbReference type="PANTHER" id="PTHR30576">
    <property type="entry name" value="COLANIC BIOSYNTHESIS UDP-GLUCOSE LIPID CARRIER TRANSFERASE"/>
    <property type="match status" value="1"/>
</dbReference>
<evidence type="ECO:0000313" key="10">
    <source>
        <dbReference type="Proteomes" id="UP000473648"/>
    </source>
</evidence>
<keyword evidence="4 7" id="KW-0812">Transmembrane</keyword>
<name>A0A6L5GS68_9FIRM</name>